<evidence type="ECO:0000313" key="2">
    <source>
        <dbReference type="EMBL" id="MCW1886640.1"/>
    </source>
</evidence>
<protein>
    <submittedName>
        <fullName evidence="2">Uncharacterized protein</fullName>
    </submittedName>
</protein>
<keyword evidence="1" id="KW-0732">Signal</keyword>
<dbReference type="EMBL" id="JAPDDS010000011">
    <property type="protein sequence ID" value="MCW1886640.1"/>
    <property type="molecule type" value="Genomic_DNA"/>
</dbReference>
<gene>
    <name evidence="2" type="ORF">OKA04_18015</name>
</gene>
<dbReference type="Proteomes" id="UP001207930">
    <property type="component" value="Unassembled WGS sequence"/>
</dbReference>
<dbReference type="RefSeq" id="WP_264502595.1">
    <property type="nucleotide sequence ID" value="NZ_JAPDDS010000011.1"/>
</dbReference>
<feature type="chain" id="PRO_5046781809" evidence="1">
    <location>
        <begin position="23"/>
        <end position="161"/>
    </location>
</feature>
<comment type="caution">
    <text evidence="2">The sequence shown here is derived from an EMBL/GenBank/DDBJ whole genome shotgun (WGS) entry which is preliminary data.</text>
</comment>
<accession>A0ABT3FST9</accession>
<reference evidence="2 3" key="1">
    <citation type="submission" date="2022-10" db="EMBL/GenBank/DDBJ databases">
        <title>Luteolibacter flavescens strain MCCC 1K03193, whole genome shotgun sequencing project.</title>
        <authorList>
            <person name="Zhao G."/>
            <person name="Shen L."/>
        </authorList>
    </citation>
    <scope>NUCLEOTIDE SEQUENCE [LARGE SCALE GENOMIC DNA]</scope>
    <source>
        <strain evidence="2 3">MCCC 1K03193</strain>
    </source>
</reference>
<keyword evidence="3" id="KW-1185">Reference proteome</keyword>
<feature type="signal peptide" evidence="1">
    <location>
        <begin position="1"/>
        <end position="22"/>
    </location>
</feature>
<evidence type="ECO:0000313" key="3">
    <source>
        <dbReference type="Proteomes" id="UP001207930"/>
    </source>
</evidence>
<organism evidence="2 3">
    <name type="scientific">Luteolibacter flavescens</name>
    <dbReference type="NCBI Taxonomy" id="1859460"/>
    <lineage>
        <taxon>Bacteria</taxon>
        <taxon>Pseudomonadati</taxon>
        <taxon>Verrucomicrobiota</taxon>
        <taxon>Verrucomicrobiia</taxon>
        <taxon>Verrucomicrobiales</taxon>
        <taxon>Verrucomicrobiaceae</taxon>
        <taxon>Luteolibacter</taxon>
    </lineage>
</organism>
<sequence>MTLPRLLAIVLLTLCPGLVAHAGGKKGENAGISFHMQGDPSDNPKMIFEQFNHGKNMVFRRNPEFMTKDIAAFKPFPSEDGQGFGVVLQLKPNARNRLVAVTNANVNRWMLAVVNGRRVDAVMIDKQVDDGHLVIWKGIGAAEIDAFDTQVPRIGEAKPRR</sequence>
<name>A0ABT3FST9_9BACT</name>
<proteinExistence type="predicted"/>
<evidence type="ECO:0000256" key="1">
    <source>
        <dbReference type="SAM" id="SignalP"/>
    </source>
</evidence>